<proteinExistence type="predicted"/>
<evidence type="ECO:0000313" key="1">
    <source>
        <dbReference type="EMBL" id="KAK7013305.1"/>
    </source>
</evidence>
<keyword evidence="2" id="KW-1185">Reference proteome</keyword>
<dbReference type="EMBL" id="JAWWNJ010000060">
    <property type="protein sequence ID" value="KAK7013305.1"/>
    <property type="molecule type" value="Genomic_DNA"/>
</dbReference>
<reference evidence="1 2" key="1">
    <citation type="journal article" date="2024" name="J Genomics">
        <title>Draft genome sequencing and assembly of Favolaschia claudopus CIRM-BRFM 2984 isolated from oak limbs.</title>
        <authorList>
            <person name="Navarro D."/>
            <person name="Drula E."/>
            <person name="Chaduli D."/>
            <person name="Cazenave R."/>
            <person name="Ahrendt S."/>
            <person name="Wang J."/>
            <person name="Lipzen A."/>
            <person name="Daum C."/>
            <person name="Barry K."/>
            <person name="Grigoriev I.V."/>
            <person name="Favel A."/>
            <person name="Rosso M.N."/>
            <person name="Martin F."/>
        </authorList>
    </citation>
    <scope>NUCLEOTIDE SEQUENCE [LARGE SCALE GENOMIC DNA]</scope>
    <source>
        <strain evidence="1 2">CIRM-BRFM 2984</strain>
    </source>
</reference>
<name>A0AAW0AKF9_9AGAR</name>
<dbReference type="Proteomes" id="UP001362999">
    <property type="component" value="Unassembled WGS sequence"/>
</dbReference>
<sequence length="202" mass="22716">MARSLRLESAPGDTTRLGFHRNSSIASLCVIVPLLSFNLDSYANSLVALFSNGVKTRQNSTNSHGMLSLRVSRNLRSRENTDSHPAVQIPVECQTDLEDGPYGRGFWQEDSETQFDLAPIQGYVKDWNGMDARWTSSKRSREAVPRAGLGECFNFLRCMNDWMALKVHAVFSIINNQPVALDFFFELLRDALVARLISVDSR</sequence>
<accession>A0AAW0AKF9</accession>
<dbReference type="AlphaFoldDB" id="A0AAW0AKF9"/>
<organism evidence="1 2">
    <name type="scientific">Favolaschia claudopus</name>
    <dbReference type="NCBI Taxonomy" id="2862362"/>
    <lineage>
        <taxon>Eukaryota</taxon>
        <taxon>Fungi</taxon>
        <taxon>Dikarya</taxon>
        <taxon>Basidiomycota</taxon>
        <taxon>Agaricomycotina</taxon>
        <taxon>Agaricomycetes</taxon>
        <taxon>Agaricomycetidae</taxon>
        <taxon>Agaricales</taxon>
        <taxon>Marasmiineae</taxon>
        <taxon>Mycenaceae</taxon>
        <taxon>Favolaschia</taxon>
    </lineage>
</organism>
<comment type="caution">
    <text evidence="1">The sequence shown here is derived from an EMBL/GenBank/DDBJ whole genome shotgun (WGS) entry which is preliminary data.</text>
</comment>
<protein>
    <submittedName>
        <fullName evidence="1">Uncharacterized protein</fullName>
    </submittedName>
</protein>
<gene>
    <name evidence="1" type="ORF">R3P38DRAFT_1511366</name>
</gene>
<evidence type="ECO:0000313" key="2">
    <source>
        <dbReference type="Proteomes" id="UP001362999"/>
    </source>
</evidence>